<name>A0A1D2JIL4_PARBR</name>
<evidence type="ECO:0000256" key="9">
    <source>
        <dbReference type="ARBA" id="ARBA00045912"/>
    </source>
</evidence>
<accession>A0A1D2JIL4</accession>
<reference evidence="11 12" key="1">
    <citation type="submission" date="2016-06" db="EMBL/GenBank/DDBJ databases">
        <authorList>
            <person name="Kjaerup R.B."/>
            <person name="Dalgaard T.S."/>
            <person name="Juul-Madsen H.R."/>
        </authorList>
    </citation>
    <scope>NUCLEOTIDE SEQUENCE [LARGE SCALE GENOMIC DNA]</scope>
    <source>
        <strain evidence="11 12">Pb300</strain>
    </source>
</reference>
<dbReference type="PANTHER" id="PTHR13117">
    <property type="entry name" value="ENDOPLASMIC RETICULUM MULTISPAN TRANSMEMBRANE PROTEIN-RELATED"/>
    <property type="match status" value="1"/>
</dbReference>
<protein>
    <recommendedName>
        <fullName evidence="8 10">Man(5)GlcNAc(2)-PP-dolichol translocation protein RFT1</fullName>
    </recommendedName>
</protein>
<dbReference type="GO" id="GO:0005789">
    <property type="term" value="C:endoplasmic reticulum membrane"/>
    <property type="evidence" value="ECO:0007669"/>
    <property type="project" value="UniProtKB-SubCell"/>
</dbReference>
<evidence type="ECO:0000256" key="4">
    <source>
        <dbReference type="ARBA" id="ARBA00022692"/>
    </source>
</evidence>
<feature type="transmembrane region" description="Helical" evidence="10">
    <location>
        <begin position="400"/>
        <end position="418"/>
    </location>
</feature>
<keyword evidence="4 10" id="KW-0812">Transmembrane</keyword>
<sequence>MAPNDSVPLGLTSAASETTYLVLIQVVSRALTFLANQVLLRYISPGILGVAAQLELYAVTALYFSRESIRVALQRQPAGYDIVSSGSVMDKFHPDIPERSGTSSHQEDSQAVVNFSYLAAALGGPLIYILGQFYVRFANRDVFDVPFFNSSLELFGLACFLELLGEPCFAIVQKRMLYKTRALVETSAAVTKAMITCGTSIWAVRSANDVGVLPFAMGQITYAVLVLFAYFITIGSHAKCDGFSVFPFPIRYQDKTKYLLSLFSRPLLSLSVNIYAQSVVKHVLTQGDSMALAAFSTLEDQGLYALASNYGSLVARIFLQPIEESSRNMFGKLLASNGAEMTKPEAVAMAKSYLNDILRTYGILSIMICALGPTIVPELLNILIGSQWSSPTIHGLLSNYCYYIPLLAFNGITEAFVASTATHSELRQQAGWMGACSAGFVAAAYLFLRVWKLGASGIIWANLMNLILRIVWSYWFIRKYFRNRKDCFNITEALPKYESVATGVLAHAILWGLQPAYESGLSDILKMIVVGGIFSVLILFLESKYLMELYTKHRTAKTNPDL</sequence>
<keyword evidence="6 10" id="KW-1133">Transmembrane helix</keyword>
<evidence type="ECO:0000256" key="10">
    <source>
        <dbReference type="RuleBase" id="RU365067"/>
    </source>
</evidence>
<feature type="transmembrane region" description="Helical" evidence="10">
    <location>
        <begin position="210"/>
        <end position="232"/>
    </location>
</feature>
<keyword evidence="5 10" id="KW-0256">Endoplasmic reticulum</keyword>
<proteinExistence type="inferred from homology"/>
<gene>
    <name evidence="11" type="ORF">ACO22_02474</name>
</gene>
<evidence type="ECO:0000256" key="2">
    <source>
        <dbReference type="ARBA" id="ARBA00004922"/>
    </source>
</evidence>
<comment type="subcellular location">
    <subcellularLocation>
        <location evidence="1 10">Endoplasmic reticulum membrane</location>
        <topology evidence="1 10">Multi-pass membrane protein</topology>
    </subcellularLocation>
</comment>
<dbReference type="InterPro" id="IPR007594">
    <property type="entry name" value="RFT1"/>
</dbReference>
<evidence type="ECO:0000313" key="11">
    <source>
        <dbReference type="EMBL" id="ODH38253.1"/>
    </source>
</evidence>
<organism evidence="11 12">
    <name type="scientific">Paracoccidioides brasiliensis</name>
    <dbReference type="NCBI Taxonomy" id="121759"/>
    <lineage>
        <taxon>Eukaryota</taxon>
        <taxon>Fungi</taxon>
        <taxon>Dikarya</taxon>
        <taxon>Ascomycota</taxon>
        <taxon>Pezizomycotina</taxon>
        <taxon>Eurotiomycetes</taxon>
        <taxon>Eurotiomycetidae</taxon>
        <taxon>Onygenales</taxon>
        <taxon>Ajellomycetaceae</taxon>
        <taxon>Paracoccidioides</taxon>
    </lineage>
</organism>
<comment type="pathway">
    <text evidence="2">Protein modification; protein glycosylation.</text>
</comment>
<evidence type="ECO:0000256" key="5">
    <source>
        <dbReference type="ARBA" id="ARBA00022824"/>
    </source>
</evidence>
<evidence type="ECO:0000256" key="7">
    <source>
        <dbReference type="ARBA" id="ARBA00023136"/>
    </source>
</evidence>
<feature type="transmembrane region" description="Helical" evidence="10">
    <location>
        <begin position="497"/>
        <end position="517"/>
    </location>
</feature>
<dbReference type="GO" id="GO:0034203">
    <property type="term" value="P:glycolipid translocation"/>
    <property type="evidence" value="ECO:0007669"/>
    <property type="project" value="TreeGrafter"/>
</dbReference>
<feature type="transmembrane region" description="Helical" evidence="10">
    <location>
        <begin position="184"/>
        <end position="204"/>
    </location>
</feature>
<dbReference type="VEuPathDB" id="FungiDB:PADG_07838"/>
<comment type="caution">
    <text evidence="11">The sequence shown here is derived from an EMBL/GenBank/DDBJ whole genome shotgun (WGS) entry which is preliminary data.</text>
</comment>
<comment type="function">
    <text evidence="9 10">Intramembrane glycolipid transporter that operates in the biosynthetic pathway of dolichol-linked oligosaccharides, the glycan precursors employed in protein asparagine (N)-glycosylation. The sequential addition of sugars to dolichol pyrophosphate produces dolichol-linked oligosaccharides containing fourteen sugars, including two GlcNAcs, nine mannoses and three glucoses. Once assembled, the oligosaccharide is transferred from the lipid to nascent proteins by oligosaccharyltransferases. The assembly of dolichol-linked oligosaccharides begins on the cytosolic side of the endoplasmic reticulum membrane and finishes in its lumen. RFT1 could mediate the translocation of the cytosolically oriented intermediate DolPP-GlcNAc2Man5, produced by ALG11, into the ER lumen where dolichol-linked oligosaccharides assembly continues. However, the intramembrane lipid transporter activity could not be confirmed in vitro.</text>
</comment>
<keyword evidence="7 10" id="KW-0472">Membrane</keyword>
<feature type="transmembrane region" description="Helical" evidence="10">
    <location>
        <begin position="430"/>
        <end position="451"/>
    </location>
</feature>
<dbReference type="PANTHER" id="PTHR13117:SF5">
    <property type="entry name" value="PROTEIN RFT1 HOMOLOG"/>
    <property type="match status" value="1"/>
</dbReference>
<evidence type="ECO:0000313" key="12">
    <source>
        <dbReference type="Proteomes" id="UP000242814"/>
    </source>
</evidence>
<feature type="transmembrane region" description="Helical" evidence="10">
    <location>
        <begin position="115"/>
        <end position="134"/>
    </location>
</feature>
<evidence type="ECO:0000256" key="1">
    <source>
        <dbReference type="ARBA" id="ARBA00004477"/>
    </source>
</evidence>
<keyword evidence="10" id="KW-0813">Transport</keyword>
<feature type="transmembrane region" description="Helical" evidence="10">
    <location>
        <begin position="457"/>
        <end position="477"/>
    </location>
</feature>
<dbReference type="Proteomes" id="UP000242814">
    <property type="component" value="Unassembled WGS sequence"/>
</dbReference>
<feature type="transmembrane region" description="Helical" evidence="10">
    <location>
        <begin position="523"/>
        <end position="541"/>
    </location>
</feature>
<feature type="transmembrane region" description="Helical" evidence="10">
    <location>
        <begin position="42"/>
        <end position="65"/>
    </location>
</feature>
<feature type="transmembrane region" description="Helical" evidence="10">
    <location>
        <begin position="154"/>
        <end position="172"/>
    </location>
</feature>
<dbReference type="AlphaFoldDB" id="A0A1D2JIL4"/>
<dbReference type="GO" id="GO:0006488">
    <property type="term" value="P:dolichol-linked oligosaccharide biosynthetic process"/>
    <property type="evidence" value="ECO:0007669"/>
    <property type="project" value="InterPro"/>
</dbReference>
<evidence type="ECO:0000256" key="6">
    <source>
        <dbReference type="ARBA" id="ARBA00022989"/>
    </source>
</evidence>
<dbReference type="Pfam" id="PF04506">
    <property type="entry name" value="Rft-1"/>
    <property type="match status" value="1"/>
</dbReference>
<comment type="similarity">
    <text evidence="3 10">Belongs to the RFT1 family.</text>
</comment>
<dbReference type="EMBL" id="LZYO01000077">
    <property type="protein sequence ID" value="ODH38253.1"/>
    <property type="molecule type" value="Genomic_DNA"/>
</dbReference>
<dbReference type="VEuPathDB" id="FungiDB:PABG_06391"/>
<evidence type="ECO:0000256" key="3">
    <source>
        <dbReference type="ARBA" id="ARBA00010288"/>
    </source>
</evidence>
<evidence type="ECO:0000256" key="8">
    <source>
        <dbReference type="ARBA" id="ARBA00044793"/>
    </source>
</evidence>
<feature type="transmembrane region" description="Helical" evidence="10">
    <location>
        <begin position="361"/>
        <end position="380"/>
    </location>
</feature>